<evidence type="ECO:0000313" key="3">
    <source>
        <dbReference type="EMBL" id="PSK95934.1"/>
    </source>
</evidence>
<dbReference type="PRINTS" id="PR00080">
    <property type="entry name" value="SDRFAMILY"/>
</dbReference>
<dbReference type="Gene3D" id="3.40.50.720">
    <property type="entry name" value="NAD(P)-binding Rossmann-like Domain"/>
    <property type="match status" value="1"/>
</dbReference>
<proteinExistence type="inferred from homology"/>
<dbReference type="InterPro" id="IPR051122">
    <property type="entry name" value="SDR_DHRS6-like"/>
</dbReference>
<dbReference type="InterPro" id="IPR036291">
    <property type="entry name" value="NAD(P)-bd_dom_sf"/>
</dbReference>
<evidence type="ECO:0000256" key="1">
    <source>
        <dbReference type="ARBA" id="ARBA00006484"/>
    </source>
</evidence>
<comment type="caution">
    <text evidence="3">The sequence shown here is derived from an EMBL/GenBank/DDBJ whole genome shotgun (WGS) entry which is preliminary data.</text>
</comment>
<organism evidence="3 4">
    <name type="scientific">Murinocardiopsis flavida</name>
    <dbReference type="NCBI Taxonomy" id="645275"/>
    <lineage>
        <taxon>Bacteria</taxon>
        <taxon>Bacillati</taxon>
        <taxon>Actinomycetota</taxon>
        <taxon>Actinomycetes</taxon>
        <taxon>Streptosporangiales</taxon>
        <taxon>Nocardiopsidaceae</taxon>
        <taxon>Murinocardiopsis</taxon>
    </lineage>
</organism>
<dbReference type="RefSeq" id="WP_106584390.1">
    <property type="nucleotide sequence ID" value="NZ_PYGA01000013.1"/>
</dbReference>
<sequence length="250" mass="25367">MSEFTGLTALVTGGGAGIGAATAALLAERGAGTAVLDRDVAHVPDTHLAVEADLTDDASVRAAVDRVAGELGGLDILVNNAGIGAQGTVADNDDAEWHSVLDVNVVGLVRASRAALPHLARSDHAAIVNTCSIAAWAGLPRRALYSASKGAVQSLTLAMAADHLPDGIRVNCVNPGTADTPWVQRLLDSAADPEAERARLTARQPTGRLVTAAEVAHAICHLASPLSSATTGTVLAVDGGMHGLRLPPRS</sequence>
<dbReference type="PANTHER" id="PTHR43477">
    <property type="entry name" value="DIHYDROANTICAPSIN 7-DEHYDROGENASE"/>
    <property type="match status" value="1"/>
</dbReference>
<dbReference type="InterPro" id="IPR020904">
    <property type="entry name" value="Sc_DH/Rdtase_CS"/>
</dbReference>
<gene>
    <name evidence="3" type="ORF">CLV63_11397</name>
</gene>
<dbReference type="PROSITE" id="PS00061">
    <property type="entry name" value="ADH_SHORT"/>
    <property type="match status" value="1"/>
</dbReference>
<dbReference type="GO" id="GO:0016491">
    <property type="term" value="F:oxidoreductase activity"/>
    <property type="evidence" value="ECO:0007669"/>
    <property type="project" value="UniProtKB-KW"/>
</dbReference>
<dbReference type="Proteomes" id="UP000240542">
    <property type="component" value="Unassembled WGS sequence"/>
</dbReference>
<dbReference type="AlphaFoldDB" id="A0A2P8DFE0"/>
<keyword evidence="4" id="KW-1185">Reference proteome</keyword>
<dbReference type="Pfam" id="PF13561">
    <property type="entry name" value="adh_short_C2"/>
    <property type="match status" value="1"/>
</dbReference>
<dbReference type="OrthoDB" id="9789398at2"/>
<dbReference type="EMBL" id="PYGA01000013">
    <property type="protein sequence ID" value="PSK95934.1"/>
    <property type="molecule type" value="Genomic_DNA"/>
</dbReference>
<dbReference type="SUPFAM" id="SSF51735">
    <property type="entry name" value="NAD(P)-binding Rossmann-fold domains"/>
    <property type="match status" value="1"/>
</dbReference>
<keyword evidence="2" id="KW-0560">Oxidoreductase</keyword>
<evidence type="ECO:0000313" key="4">
    <source>
        <dbReference type="Proteomes" id="UP000240542"/>
    </source>
</evidence>
<name>A0A2P8DFE0_9ACTN</name>
<dbReference type="InterPro" id="IPR002347">
    <property type="entry name" value="SDR_fam"/>
</dbReference>
<dbReference type="FunFam" id="3.40.50.720:FF:000084">
    <property type="entry name" value="Short-chain dehydrogenase reductase"/>
    <property type="match status" value="1"/>
</dbReference>
<dbReference type="CDD" id="cd05233">
    <property type="entry name" value="SDR_c"/>
    <property type="match status" value="1"/>
</dbReference>
<evidence type="ECO:0000256" key="2">
    <source>
        <dbReference type="ARBA" id="ARBA00023002"/>
    </source>
</evidence>
<comment type="similarity">
    <text evidence="1">Belongs to the short-chain dehydrogenases/reductases (SDR) family.</text>
</comment>
<protein>
    <submittedName>
        <fullName evidence="3">NAD(P)-dependent dehydrogenase (Short-subunit alcohol dehydrogenase family)</fullName>
    </submittedName>
</protein>
<reference evidence="3 4" key="1">
    <citation type="submission" date="2018-03" db="EMBL/GenBank/DDBJ databases">
        <title>Genomic Encyclopedia of Archaeal and Bacterial Type Strains, Phase II (KMG-II): from individual species to whole genera.</title>
        <authorList>
            <person name="Goeker M."/>
        </authorList>
    </citation>
    <scope>NUCLEOTIDE SEQUENCE [LARGE SCALE GENOMIC DNA]</scope>
    <source>
        <strain evidence="3 4">DSM 45312</strain>
    </source>
</reference>
<dbReference type="PANTHER" id="PTHR43477:SF1">
    <property type="entry name" value="DIHYDROANTICAPSIN 7-DEHYDROGENASE"/>
    <property type="match status" value="1"/>
</dbReference>
<accession>A0A2P8DFE0</accession>
<dbReference type="PRINTS" id="PR00081">
    <property type="entry name" value="GDHRDH"/>
</dbReference>